<evidence type="ECO:0000313" key="1">
    <source>
        <dbReference type="EMBL" id="BAY68185.1"/>
    </source>
</evidence>
<dbReference type="AlphaFoldDB" id="A0A1Z4KGU0"/>
<sequence length="137" mass="15948">MFITGINFLLKLNKMKSVTKLSSIAILLCSLVYPPLLTEAKATTINNSIDQQSIETDANLISNQTEGFLLAQRRSVRRRYVRPVVRGRYTRPVVRGRYTRPVVRGRYTRPVVRGRYVRPVVRGRYVRPVVRGRYIRR</sequence>
<gene>
    <name evidence="1" type="ORF">NIES23_09690</name>
</gene>
<organism evidence="1 2">
    <name type="scientific">Trichormus variabilis NIES-23</name>
    <dbReference type="NCBI Taxonomy" id="1973479"/>
    <lineage>
        <taxon>Bacteria</taxon>
        <taxon>Bacillati</taxon>
        <taxon>Cyanobacteriota</taxon>
        <taxon>Cyanophyceae</taxon>
        <taxon>Nostocales</taxon>
        <taxon>Nostocaceae</taxon>
        <taxon>Trichormus</taxon>
    </lineage>
</organism>
<protein>
    <submittedName>
        <fullName evidence="1">Uncharacterized protein</fullName>
    </submittedName>
</protein>
<evidence type="ECO:0000313" key="2">
    <source>
        <dbReference type="Proteomes" id="UP000217507"/>
    </source>
</evidence>
<accession>A0A1Z4KGU0</accession>
<dbReference type="Proteomes" id="UP000217507">
    <property type="component" value="Chromosome"/>
</dbReference>
<reference evidence="1 2" key="1">
    <citation type="submission" date="2017-06" db="EMBL/GenBank/DDBJ databases">
        <title>Genome sequencing of cyanobaciteial culture collection at National Institute for Environmental Studies (NIES).</title>
        <authorList>
            <person name="Hirose Y."/>
            <person name="Shimura Y."/>
            <person name="Fujisawa T."/>
            <person name="Nakamura Y."/>
            <person name="Kawachi M."/>
        </authorList>
    </citation>
    <scope>NUCLEOTIDE SEQUENCE [LARGE SCALE GENOMIC DNA]</scope>
    <source>
        <strain evidence="1 2">NIES-23</strain>
    </source>
</reference>
<proteinExistence type="predicted"/>
<dbReference type="EMBL" id="AP018216">
    <property type="protein sequence ID" value="BAY68185.1"/>
    <property type="molecule type" value="Genomic_DNA"/>
</dbReference>
<name>A0A1Z4KGU0_ANAVA</name>